<dbReference type="Proteomes" id="UP001217089">
    <property type="component" value="Unassembled WGS sequence"/>
</dbReference>
<keyword evidence="3" id="KW-1185">Reference proteome</keyword>
<gene>
    <name evidence="2" type="ORF">KUTeg_006434</name>
</gene>
<feature type="region of interest" description="Disordered" evidence="1">
    <location>
        <begin position="1"/>
        <end position="57"/>
    </location>
</feature>
<evidence type="ECO:0000313" key="3">
    <source>
        <dbReference type="Proteomes" id="UP001217089"/>
    </source>
</evidence>
<reference evidence="2 3" key="1">
    <citation type="submission" date="2022-12" db="EMBL/GenBank/DDBJ databases">
        <title>Chromosome-level genome of Tegillarca granosa.</title>
        <authorList>
            <person name="Kim J."/>
        </authorList>
    </citation>
    <scope>NUCLEOTIDE SEQUENCE [LARGE SCALE GENOMIC DNA]</scope>
    <source>
        <strain evidence="2">Teg-2019</strain>
        <tissue evidence="2">Adductor muscle</tissue>
    </source>
</reference>
<evidence type="ECO:0000313" key="2">
    <source>
        <dbReference type="EMBL" id="KAJ8316420.1"/>
    </source>
</evidence>
<accession>A0ABQ9FJF6</accession>
<evidence type="ECO:0000256" key="1">
    <source>
        <dbReference type="SAM" id="MobiDB-lite"/>
    </source>
</evidence>
<feature type="compositionally biased region" description="Polar residues" evidence="1">
    <location>
        <begin position="1"/>
        <end position="10"/>
    </location>
</feature>
<protein>
    <submittedName>
        <fullName evidence="2">Uncharacterized protein</fullName>
    </submittedName>
</protein>
<name>A0ABQ9FJF6_TEGGR</name>
<sequence length="115" mass="12905">MDKQSTNSMPPRQRRHKNTDNSDSASKDNTEDEDLSNVDVTTNPVGQPPGSAKVSLGETQNSISTFKKDLKNVADKQKDHIQESSEKISALENGYIKINDLNNNLQKRFVPSRKY</sequence>
<dbReference type="EMBL" id="JARBDR010000328">
    <property type="protein sequence ID" value="KAJ8316420.1"/>
    <property type="molecule type" value="Genomic_DNA"/>
</dbReference>
<organism evidence="2 3">
    <name type="scientific">Tegillarca granosa</name>
    <name type="common">Malaysian cockle</name>
    <name type="synonym">Anadara granosa</name>
    <dbReference type="NCBI Taxonomy" id="220873"/>
    <lineage>
        <taxon>Eukaryota</taxon>
        <taxon>Metazoa</taxon>
        <taxon>Spiralia</taxon>
        <taxon>Lophotrochozoa</taxon>
        <taxon>Mollusca</taxon>
        <taxon>Bivalvia</taxon>
        <taxon>Autobranchia</taxon>
        <taxon>Pteriomorphia</taxon>
        <taxon>Arcoida</taxon>
        <taxon>Arcoidea</taxon>
        <taxon>Arcidae</taxon>
        <taxon>Tegillarca</taxon>
    </lineage>
</organism>
<comment type="caution">
    <text evidence="2">The sequence shown here is derived from an EMBL/GenBank/DDBJ whole genome shotgun (WGS) entry which is preliminary data.</text>
</comment>
<proteinExistence type="predicted"/>